<name>A0A2K3DB76_CHLRE</name>
<dbReference type="PANTHER" id="PTHR22803">
    <property type="entry name" value="MANNOSE, PHOSPHOLIPASE, LECTIN RECEPTOR RELATED"/>
    <property type="match status" value="1"/>
</dbReference>
<keyword evidence="3" id="KW-0472">Membrane</keyword>
<feature type="transmembrane region" description="Helical" evidence="3">
    <location>
        <begin position="3189"/>
        <end position="3211"/>
    </location>
</feature>
<evidence type="ECO:0000259" key="4">
    <source>
        <dbReference type="PROSITE" id="PS50041"/>
    </source>
</evidence>
<evidence type="ECO:0000313" key="5">
    <source>
        <dbReference type="EMBL" id="PNW77785.1"/>
    </source>
</evidence>
<dbReference type="InterPro" id="IPR016186">
    <property type="entry name" value="C-type_lectin-like/link_sf"/>
</dbReference>
<feature type="domain" description="C-type lectin" evidence="4">
    <location>
        <begin position="165"/>
        <end position="293"/>
    </location>
</feature>
<organism evidence="5 6">
    <name type="scientific">Chlamydomonas reinhardtii</name>
    <name type="common">Chlamydomonas smithii</name>
    <dbReference type="NCBI Taxonomy" id="3055"/>
    <lineage>
        <taxon>Eukaryota</taxon>
        <taxon>Viridiplantae</taxon>
        <taxon>Chlorophyta</taxon>
        <taxon>core chlorophytes</taxon>
        <taxon>Chlorophyceae</taxon>
        <taxon>CS clade</taxon>
        <taxon>Chlamydomonadales</taxon>
        <taxon>Chlamydomonadaceae</taxon>
        <taxon>Chlamydomonas</taxon>
    </lineage>
</organism>
<feature type="domain" description="C-type lectin" evidence="4">
    <location>
        <begin position="642"/>
        <end position="767"/>
    </location>
</feature>
<accession>A0A2K3DB76</accession>
<protein>
    <recommendedName>
        <fullName evidence="4">C-type lectin domain-containing protein</fullName>
    </recommendedName>
</protein>
<gene>
    <name evidence="5" type="ORF">CHLRE_10g451600v5</name>
</gene>
<keyword evidence="3" id="KW-0812">Transmembrane</keyword>
<dbReference type="ExpressionAtlas" id="A0A2K3DB76">
    <property type="expression patterns" value="baseline"/>
</dbReference>
<dbReference type="InterPro" id="IPR016187">
    <property type="entry name" value="CTDL_fold"/>
</dbReference>
<feature type="domain" description="C-type lectin" evidence="4">
    <location>
        <begin position="464"/>
        <end position="609"/>
    </location>
</feature>
<dbReference type="InterPro" id="IPR001304">
    <property type="entry name" value="C-type_lectin-like"/>
</dbReference>
<keyword evidence="3" id="KW-1133">Transmembrane helix</keyword>
<reference evidence="5 6" key="1">
    <citation type="journal article" date="2007" name="Science">
        <title>The Chlamydomonas genome reveals the evolution of key animal and plant functions.</title>
        <authorList>
            <person name="Merchant S.S."/>
            <person name="Prochnik S.E."/>
            <person name="Vallon O."/>
            <person name="Harris E.H."/>
            <person name="Karpowicz S.J."/>
            <person name="Witman G.B."/>
            <person name="Terry A."/>
            <person name="Salamov A."/>
            <person name="Fritz-Laylin L.K."/>
            <person name="Marechal-Drouard L."/>
            <person name="Marshall W.F."/>
            <person name="Qu L.H."/>
            <person name="Nelson D.R."/>
            <person name="Sanderfoot A.A."/>
            <person name="Spalding M.H."/>
            <person name="Kapitonov V.V."/>
            <person name="Ren Q."/>
            <person name="Ferris P."/>
            <person name="Lindquist E."/>
            <person name="Shapiro H."/>
            <person name="Lucas S.M."/>
            <person name="Grimwood J."/>
            <person name="Schmutz J."/>
            <person name="Cardol P."/>
            <person name="Cerutti H."/>
            <person name="Chanfreau G."/>
            <person name="Chen C.L."/>
            <person name="Cognat V."/>
            <person name="Croft M.T."/>
            <person name="Dent R."/>
            <person name="Dutcher S."/>
            <person name="Fernandez E."/>
            <person name="Fukuzawa H."/>
            <person name="Gonzalez-Ballester D."/>
            <person name="Gonzalez-Halphen D."/>
            <person name="Hallmann A."/>
            <person name="Hanikenne M."/>
            <person name="Hippler M."/>
            <person name="Inwood W."/>
            <person name="Jabbari K."/>
            <person name="Kalanon M."/>
            <person name="Kuras R."/>
            <person name="Lefebvre P.A."/>
            <person name="Lemaire S.D."/>
            <person name="Lobanov A.V."/>
            <person name="Lohr M."/>
            <person name="Manuell A."/>
            <person name="Meier I."/>
            <person name="Mets L."/>
            <person name="Mittag M."/>
            <person name="Mittelmeier T."/>
            <person name="Moroney J.V."/>
            <person name="Moseley J."/>
            <person name="Napoli C."/>
            <person name="Nedelcu A.M."/>
            <person name="Niyogi K."/>
            <person name="Novoselov S.V."/>
            <person name="Paulsen I.T."/>
            <person name="Pazour G."/>
            <person name="Purton S."/>
            <person name="Ral J.P."/>
            <person name="Riano-Pachon D.M."/>
            <person name="Riekhof W."/>
            <person name="Rymarquis L."/>
            <person name="Schroda M."/>
            <person name="Stern D."/>
            <person name="Umen J."/>
            <person name="Willows R."/>
            <person name="Wilson N."/>
            <person name="Zimmer S.L."/>
            <person name="Allmer J."/>
            <person name="Balk J."/>
            <person name="Bisova K."/>
            <person name="Chen C.J."/>
            <person name="Elias M."/>
            <person name="Gendler K."/>
            <person name="Hauser C."/>
            <person name="Lamb M.R."/>
            <person name="Ledford H."/>
            <person name="Long J.C."/>
            <person name="Minagawa J."/>
            <person name="Page M.D."/>
            <person name="Pan J."/>
            <person name="Pootakham W."/>
            <person name="Roje S."/>
            <person name="Rose A."/>
            <person name="Stahlberg E."/>
            <person name="Terauchi A.M."/>
            <person name="Yang P."/>
            <person name="Ball S."/>
            <person name="Bowler C."/>
            <person name="Dieckmann C.L."/>
            <person name="Gladyshev V.N."/>
            <person name="Green P."/>
            <person name="Jorgensen R."/>
            <person name="Mayfield S."/>
            <person name="Mueller-Roeber B."/>
            <person name="Rajamani S."/>
            <person name="Sayre R.T."/>
            <person name="Brokstein P."/>
            <person name="Dubchak I."/>
            <person name="Goodstein D."/>
            <person name="Hornick L."/>
            <person name="Huang Y.W."/>
            <person name="Jhaveri J."/>
            <person name="Luo Y."/>
            <person name="Martinez D."/>
            <person name="Ngau W.C."/>
            <person name="Otillar B."/>
            <person name="Poliakov A."/>
            <person name="Porter A."/>
            <person name="Szajkowski L."/>
            <person name="Werner G."/>
            <person name="Zhou K."/>
            <person name="Grigoriev I.V."/>
            <person name="Rokhsar D.S."/>
            <person name="Grossman A.R."/>
        </authorList>
    </citation>
    <scope>NUCLEOTIDE SEQUENCE [LARGE SCALE GENOMIC DNA]</scope>
    <source>
        <strain evidence="6">CC-503</strain>
    </source>
</reference>
<dbReference type="Proteomes" id="UP000006906">
    <property type="component" value="Chromosome 10"/>
</dbReference>
<feature type="region of interest" description="Disordered" evidence="2">
    <location>
        <begin position="3245"/>
        <end position="3268"/>
    </location>
</feature>
<evidence type="ECO:0000256" key="2">
    <source>
        <dbReference type="SAM" id="MobiDB-lite"/>
    </source>
</evidence>
<evidence type="ECO:0000256" key="1">
    <source>
        <dbReference type="SAM" id="Coils"/>
    </source>
</evidence>
<dbReference type="InterPro" id="IPR050111">
    <property type="entry name" value="C-type_lectin/snaclec_domain"/>
</dbReference>
<keyword evidence="6" id="KW-1185">Reference proteome</keyword>
<evidence type="ECO:0000256" key="3">
    <source>
        <dbReference type="SAM" id="Phobius"/>
    </source>
</evidence>
<feature type="coiled-coil region" evidence="1">
    <location>
        <begin position="3076"/>
        <end position="3103"/>
    </location>
</feature>
<dbReference type="GeneID" id="5723891"/>
<dbReference type="OrthoDB" id="547207at2759"/>
<evidence type="ECO:0000313" key="6">
    <source>
        <dbReference type="Proteomes" id="UP000006906"/>
    </source>
</evidence>
<sequence>MDLMWFTDYLEESIVLSTGTAWLAATPDVTGRISWRTRAESAAALRDSRWTLPLNWNGTAAQLLARTDYTQLCGIFDATIFVSPNPSTRQSPFSLAHCTNEAYPFVCKSKVERWRGLPATNLVTPSPPPPPTPPSPPPGIGNVLLRIERPAATFVVLDQVTSRAEASRICRANGGKLPEFTDLSEYDIVTESVRRYSTGKTSEAFWEFWFGASRDYLTVPNTTVWRYESGEIASPTVWGPDEPNNVGGNENCVHILVWLQDTPTAQRSSSPIRNERTYWNDVPCDRRSNVVCQLPPRAPGPLPPPNSDINAIEYVGTLRGIRYVMYSQQLSWAQSKAYCEANGQTLADFVTSDELDGMVRGIFHYVYTLSDFNDAVLKTWTGYNSRSADYRGNSILTANSFAAKSTTGYYAPTQLASGSCYGLTLDPKTQVLQRLFEPVECTELRRPICRYDQALAAAAYETTISGRRFAYFKEERTWGRARDVCRGLFQGDIATFRTDAEWASVKTWLNGIFWSGLVDTLQAATLDGSIMTEQAWSGFTNLYSAEWAMVDNLTRPLTGTLRNAAWLNASEPTVTSECGYVDIRGTVRPSVDSFWRASRCNITRPFLCAYSPTGAPPQNPATYVPARSQFELATSIAMRINRYGYTYTIITDPKLRGSYAEAQSMCSMLPGFPGGMLATLFSAEDLEYFSRVGAVAEGDAPNLWVGFGDLLSPGFPFWMSSNVAPGGDLSEQWRRDFSPVATLEPVTNSMACGYLDTSSGQLRRDFCLLRKYGFICMSPGSYGETQHVAVTEMTGDGMPDVVVATNCPWDNGASIITFQQPAPASFSTAADQLIRPTLTARHCGDGIPLMAREECDEGFDIEEVITWDFGYNATVAKPAATANRNGPGACATSCKLQPRFVVQAGAREVFIALGSGNDTIKHLGVNYNLYGQARGFRELADPPDSPLVLDGFTNITADNQFPANEPIAIHKGRALMPGTPFQFRAFMQTDTSKPVLPNWANVETASVSDPSFITATSTCGCTPTNPSGQPVDLSIRQQGGAVEFSWVVGSACESSVSITRSLVDEVNNELLNTTTVAQLSIGLACGTAYRPSKAEVDEDIARDKLQVGRTYRYCIVVTSAATSTYFLDATKPLEPIRFVSEPICRDVRIQWTSTITGEVRTRYDTPAPGVRLSARLIGTPYVVSAVTDDSGRYELVMQTDVYNCDPVLAPEECLKQRVRAVASARTKLRSGRILLHDFSINGRPGAVQMLALQHLQVQQSVRILDESAMPITGFVRWPGSEANRGFDQTRGCPITNARVCAVTARENSSVSCAMSDPGTGAFLLAAGVGSFLRLDVTYENHTFAINMLGTVDVDDTGAFELMAPIYDVDIRDLTRRTVRVGLVGGQCEIKLGAAVLQFSAYDCDLQSGQRALDRRVRLDPSVPYTDIEVPALPWDISYVGIEDAVPDVSPEAIERFLTITNQITGFVNLTIGTDTELFDPTAADLDIGEEPVLPEPPVVKFQFTAPNEMEVQVCKDFKGSLINCGEFSLNRRCDGNTSINAYQAVYSAFGPPDTSLVKKDVLLLKRAARYKMRIKLFQMYGRLRCDNLKTTVLVQDSIGGEVEENQCSVKRRGCVKNVGFDELTNTTEFTYDLVPGAISFAVGTAYALPLSAVAASPGWPSRSLLLYSIVEGTQSRTGTGYIEIPIPVPLLILRDPPGDRSYATLEGSISTAVKLSQVTHDKQTCGGVGDDEVFSKAMPVNLLNAVPFSKFGKTSKINEGVMKATKSAAKVATAQDKIRRGVPKTSLWGQVKRFGSKGAAAPGKAVKGVVKKVKSWTGSGTKKSDIVIGGQRKGAVPVKQQEWVRATANRGATTATQTSSAAQKGTQLPSSLTKAVSTAKKVVDKVDDSLEQMALFYQKYFQENAIKKFYDDYHISKYIKVLKRLYKSDALTPEDTTGEQLQDPDGLEMGRGAGLSYRKTENGGQLAFELFEGLGVPTDPDTLAAVIAEMKTLGEDESAELLAGLVEQRDYARDAVEEDPMLPSVNLIDMNVAFNRDPYGLRPGYKHLGKETSRIPDIYRPQDKAEFRLRSGGFSGLNPICAKRHIGVGYDLDILSCAGLGYMVCLPSIRDRGQAGMLTDMAWYNEEEEESYYKLTIKREEGFSTPEESTPELTDGGGDMILAPTFAIMFILQDELKFDTRTCTPTARMGIPGWDLQENMHGTAWHSVHHIRNVVIPELSSKYAAEMSKPAAQQSPDILANIYQGMRGWEDVMTIYDEMNTMAKQQEESFPNYVVGDQEINGMVQGTVEGVWQATLDDHPDRHMDAFEARSIDPERLEQSPVWKLGYYEGSEKLAQLMLRTQAYMDNSTSAGNIVAMPRAKAAMGGVATGKHVDILQEKYGVQFNTMSFSGGGGSYSYRFKTMSTISTKIQFQISFKDMFGWKGGGGGGVGFWIETTDENLYGFELEFDSSLLEETDRERTVSFTLKDKDVGDSFLVKVKPDMAYGTPMFELLAGRSKCPYEHGTLQREGAAVSVLGGQNVQFNVKQGTEALYELLIENQSGTDEQVELQLGPDLATNNQSMYVQLMGAPWIEPVGFSLRGPFAAQTRALVSAKCGPRYPSASIDIVAKSTCDSSELSRTPLTLQCFTPCPAVMWPQEWPQQQPLIYNLSDITASKTIRLKVFNPAYSIQKWNTHPRLNGTNGTTSIIIEYTNVVSGGGIWLPVRYLNGSRVDFSKIEDPAYGYATFDWSPASVVDGEYLLRYVAYCDILVGGGTDSRYEGPSISLLVDKAPPVPSRFSAWPNMSYVPGDQLFVDFTEPLDCRKPFAFGVVATQRDSAGSTFIIPSTDLYATCSGNRINFHWDSINRPTALMPNRTVTIQLLNVKDLAGNAVPRAINLTFATGTLTANAPVTLNYVLGPLPTPARRLLFADRSGVLPVQLVNRLALRDESAAESLEALVEQRMEARRQLLARVDGVLQSCTASGEALAAVAAMTSARGRLQATDLLEDEDLLSMVIEFQATGGSAEETAAAAVQLVAAARDNSSCLSTQLAANFAQLRRVFAEKGIDDQLLEGAGEEELRAVRAAATARAARMGLAQAWEASVAEAQREQAKLLAASEQATTEAQELLAHMTAVSEADGVSANQQAAAAVVVSGAEEGGRGGMDTNRRHLVNPAAVSAAASATVTPQQQQQQQPAAAGGLVHWLRSHPYISLAVCVLVSNAVALLLVGGIWRYRKRNSGLSELNSKKRGTGLLPTRRRRGLAAILRPGAASSGSTGDGGSSAGDQHQA</sequence>
<dbReference type="SUPFAM" id="SSF56436">
    <property type="entry name" value="C-type lectin-like"/>
    <property type="match status" value="4"/>
</dbReference>
<dbReference type="CDD" id="cd00037">
    <property type="entry name" value="CLECT"/>
    <property type="match status" value="3"/>
</dbReference>
<dbReference type="Gene3D" id="3.10.100.10">
    <property type="entry name" value="Mannose-Binding Protein A, subunit A"/>
    <property type="match status" value="2"/>
</dbReference>
<proteinExistence type="predicted"/>
<dbReference type="Gramene" id="PNW77785">
    <property type="protein sequence ID" value="PNW77785"/>
    <property type="gene ID" value="CHLRE_10g451600v5"/>
</dbReference>
<dbReference type="Pfam" id="PF00059">
    <property type="entry name" value="Lectin_C"/>
    <property type="match status" value="1"/>
</dbReference>
<dbReference type="RefSeq" id="XP_042920377.1">
    <property type="nucleotide sequence ID" value="XM_043066980.1"/>
</dbReference>
<keyword evidence="1" id="KW-0175">Coiled coil</keyword>
<dbReference type="PROSITE" id="PS50041">
    <property type="entry name" value="C_TYPE_LECTIN_2"/>
    <property type="match status" value="3"/>
</dbReference>
<dbReference type="SMART" id="SM00034">
    <property type="entry name" value="CLECT"/>
    <property type="match status" value="3"/>
</dbReference>
<dbReference type="EMBL" id="CM008971">
    <property type="protein sequence ID" value="PNW77785.1"/>
    <property type="molecule type" value="Genomic_DNA"/>
</dbReference>